<evidence type="ECO:0000259" key="1">
    <source>
        <dbReference type="SMART" id="SM01111"/>
    </source>
</evidence>
<dbReference type="EMBL" id="ML213625">
    <property type="protein sequence ID" value="TFK35023.1"/>
    <property type="molecule type" value="Genomic_DNA"/>
</dbReference>
<keyword evidence="3" id="KW-1185">Reference proteome</keyword>
<proteinExistence type="predicted"/>
<evidence type="ECO:0000313" key="3">
    <source>
        <dbReference type="Proteomes" id="UP000308652"/>
    </source>
</evidence>
<organism evidence="2 3">
    <name type="scientific">Crucibulum laeve</name>
    <dbReference type="NCBI Taxonomy" id="68775"/>
    <lineage>
        <taxon>Eukaryota</taxon>
        <taxon>Fungi</taxon>
        <taxon>Dikarya</taxon>
        <taxon>Basidiomycota</taxon>
        <taxon>Agaricomycotina</taxon>
        <taxon>Agaricomycetes</taxon>
        <taxon>Agaricomycetidae</taxon>
        <taxon>Agaricales</taxon>
        <taxon>Agaricineae</taxon>
        <taxon>Nidulariaceae</taxon>
        <taxon>Crucibulum</taxon>
    </lineage>
</organism>
<dbReference type="Gene3D" id="2.30.60.10">
    <property type="entry name" value="Cyanovirin-N"/>
    <property type="match status" value="2"/>
</dbReference>
<dbReference type="InterPro" id="IPR011058">
    <property type="entry name" value="Cyanovirin-N"/>
</dbReference>
<accession>A0A5C3LRQ7</accession>
<dbReference type="Pfam" id="PF08881">
    <property type="entry name" value="CVNH"/>
    <property type="match status" value="2"/>
</dbReference>
<dbReference type="SUPFAM" id="SSF51322">
    <property type="entry name" value="Cyanovirin-N"/>
    <property type="match status" value="2"/>
</dbReference>
<dbReference type="OrthoDB" id="3056812at2759"/>
<dbReference type="SMART" id="SM01111">
    <property type="entry name" value="CVNH"/>
    <property type="match status" value="2"/>
</dbReference>
<reference evidence="2 3" key="1">
    <citation type="journal article" date="2019" name="Nat. Ecol. Evol.">
        <title>Megaphylogeny resolves global patterns of mushroom evolution.</title>
        <authorList>
            <person name="Varga T."/>
            <person name="Krizsan K."/>
            <person name="Foldi C."/>
            <person name="Dima B."/>
            <person name="Sanchez-Garcia M."/>
            <person name="Sanchez-Ramirez S."/>
            <person name="Szollosi G.J."/>
            <person name="Szarkandi J.G."/>
            <person name="Papp V."/>
            <person name="Albert L."/>
            <person name="Andreopoulos W."/>
            <person name="Angelini C."/>
            <person name="Antonin V."/>
            <person name="Barry K.W."/>
            <person name="Bougher N.L."/>
            <person name="Buchanan P."/>
            <person name="Buyck B."/>
            <person name="Bense V."/>
            <person name="Catcheside P."/>
            <person name="Chovatia M."/>
            <person name="Cooper J."/>
            <person name="Damon W."/>
            <person name="Desjardin D."/>
            <person name="Finy P."/>
            <person name="Geml J."/>
            <person name="Haridas S."/>
            <person name="Hughes K."/>
            <person name="Justo A."/>
            <person name="Karasinski D."/>
            <person name="Kautmanova I."/>
            <person name="Kiss B."/>
            <person name="Kocsube S."/>
            <person name="Kotiranta H."/>
            <person name="LaButti K.M."/>
            <person name="Lechner B.E."/>
            <person name="Liimatainen K."/>
            <person name="Lipzen A."/>
            <person name="Lukacs Z."/>
            <person name="Mihaltcheva S."/>
            <person name="Morgado L.N."/>
            <person name="Niskanen T."/>
            <person name="Noordeloos M.E."/>
            <person name="Ohm R.A."/>
            <person name="Ortiz-Santana B."/>
            <person name="Ovrebo C."/>
            <person name="Racz N."/>
            <person name="Riley R."/>
            <person name="Savchenko A."/>
            <person name="Shiryaev A."/>
            <person name="Soop K."/>
            <person name="Spirin V."/>
            <person name="Szebenyi C."/>
            <person name="Tomsovsky M."/>
            <person name="Tulloss R.E."/>
            <person name="Uehling J."/>
            <person name="Grigoriev I.V."/>
            <person name="Vagvolgyi C."/>
            <person name="Papp T."/>
            <person name="Martin F.M."/>
            <person name="Miettinen O."/>
            <person name="Hibbett D.S."/>
            <person name="Nagy L.G."/>
        </authorList>
    </citation>
    <scope>NUCLEOTIDE SEQUENCE [LARGE SCALE GENOMIC DNA]</scope>
    <source>
        <strain evidence="2 3">CBS 166.37</strain>
    </source>
</reference>
<protein>
    <submittedName>
        <fullName evidence="2">Cyanovirin-N</fullName>
    </submittedName>
</protein>
<dbReference type="AlphaFoldDB" id="A0A5C3LRQ7"/>
<dbReference type="PANTHER" id="PTHR42076:SF1">
    <property type="entry name" value="CYANOVIRIN-N DOMAIN-CONTAINING PROTEIN"/>
    <property type="match status" value="1"/>
</dbReference>
<feature type="domain" description="Cyanovirin-N" evidence="1">
    <location>
        <begin position="2"/>
        <end position="99"/>
    </location>
</feature>
<sequence length="416" mass="45274">MPFTDSCKSVTLTGTVLSAECKLADNKTYKPASISLDKLIGNVGGKLTWGHVNFSQTCKDIVLKGSVLTAVCKTSDNKWVASELDLNAHIQNNKGLLEGVNIHHHVDTHAVATKHVAPALNRSISIASTASAASESSSLFSATSSTSSATTVAASSSSTTKTFSSSQFRSHSMQYTLEESCTLIKIEKGILYAECRLADGSCNSCSIDLNLYIGNINGCLEWDGIDFTKTCRNTTLDGYILITECRHPGKEDRWSTCRFDLRTRFRNERGILIFVELNRKLSTMLSEVPWMKFKVIAEPDLSVFAHHPVIKETLVRIAETTVEHVTIEMSEKITRAITEAISVVTASAMRHVSAQMEILVQESVGYGAAHVQSSCTEAEYLHMMKGHSHGYSNGGYSNGHSNGHGVNGHSGVITQY</sequence>
<dbReference type="PANTHER" id="PTHR42076">
    <property type="entry name" value="CYANOVIRIN-N HOMOLOG"/>
    <property type="match status" value="1"/>
</dbReference>
<dbReference type="STRING" id="68775.A0A5C3LRQ7"/>
<evidence type="ECO:0000313" key="2">
    <source>
        <dbReference type="EMBL" id="TFK35023.1"/>
    </source>
</evidence>
<gene>
    <name evidence="2" type="ORF">BDQ12DRAFT_714878</name>
</gene>
<dbReference type="Proteomes" id="UP000308652">
    <property type="component" value="Unassembled WGS sequence"/>
</dbReference>
<name>A0A5C3LRQ7_9AGAR</name>
<feature type="domain" description="Cyanovirin-N" evidence="1">
    <location>
        <begin position="176"/>
        <end position="274"/>
    </location>
</feature>
<dbReference type="InterPro" id="IPR036673">
    <property type="entry name" value="Cyanovirin-N_sf"/>
</dbReference>